<protein>
    <recommendedName>
        <fullName evidence="2">CoA-binding domain-containing protein</fullName>
    </recommendedName>
</protein>
<dbReference type="EMBL" id="LAZR01003023">
    <property type="protein sequence ID" value="KKN22866.1"/>
    <property type="molecule type" value="Genomic_DNA"/>
</dbReference>
<name>A0A0F9RCM8_9ZZZZ</name>
<sequence length="111" mass="12385">MLKFKGGWFIVMGKGHDDDLVEQLREEGYTKGLVAGYCAIEEVGQRLRKEFGRRKVFFSGNCNNLAETVTAELKLSGMSALDLVPLSPEELMEFIQEAQKHGTKALITTAF</sequence>
<dbReference type="AlphaFoldDB" id="A0A0F9RCM8"/>
<accession>A0A0F9RCM8</accession>
<proteinExistence type="predicted"/>
<evidence type="ECO:0008006" key="2">
    <source>
        <dbReference type="Google" id="ProtNLM"/>
    </source>
</evidence>
<gene>
    <name evidence="1" type="ORF">LCGC14_0910740</name>
</gene>
<evidence type="ECO:0000313" key="1">
    <source>
        <dbReference type="EMBL" id="KKN22866.1"/>
    </source>
</evidence>
<comment type="caution">
    <text evidence="1">The sequence shown here is derived from an EMBL/GenBank/DDBJ whole genome shotgun (WGS) entry which is preliminary data.</text>
</comment>
<reference evidence="1" key="1">
    <citation type="journal article" date="2015" name="Nature">
        <title>Complex archaea that bridge the gap between prokaryotes and eukaryotes.</title>
        <authorList>
            <person name="Spang A."/>
            <person name="Saw J.H."/>
            <person name="Jorgensen S.L."/>
            <person name="Zaremba-Niedzwiedzka K."/>
            <person name="Martijn J."/>
            <person name="Lind A.E."/>
            <person name="van Eijk R."/>
            <person name="Schleper C."/>
            <person name="Guy L."/>
            <person name="Ettema T.J."/>
        </authorList>
    </citation>
    <scope>NUCLEOTIDE SEQUENCE</scope>
</reference>
<organism evidence="1">
    <name type="scientific">marine sediment metagenome</name>
    <dbReference type="NCBI Taxonomy" id="412755"/>
    <lineage>
        <taxon>unclassified sequences</taxon>
        <taxon>metagenomes</taxon>
        <taxon>ecological metagenomes</taxon>
    </lineage>
</organism>